<dbReference type="Proteomes" id="UP000886523">
    <property type="component" value="Unassembled WGS sequence"/>
</dbReference>
<dbReference type="OrthoDB" id="2789670at2759"/>
<organism evidence="2 3">
    <name type="scientific">Hydnum rufescens UP504</name>
    <dbReference type="NCBI Taxonomy" id="1448309"/>
    <lineage>
        <taxon>Eukaryota</taxon>
        <taxon>Fungi</taxon>
        <taxon>Dikarya</taxon>
        <taxon>Basidiomycota</taxon>
        <taxon>Agaricomycotina</taxon>
        <taxon>Agaricomycetes</taxon>
        <taxon>Cantharellales</taxon>
        <taxon>Hydnaceae</taxon>
        <taxon>Hydnum</taxon>
    </lineage>
</organism>
<protein>
    <submittedName>
        <fullName evidence="2">Uncharacterized protein</fullName>
    </submittedName>
</protein>
<reference evidence="2" key="1">
    <citation type="journal article" date="2020" name="Nat. Commun.">
        <title>Large-scale genome sequencing of mycorrhizal fungi provides insights into the early evolution of symbiotic traits.</title>
        <authorList>
            <person name="Miyauchi S."/>
            <person name="Kiss E."/>
            <person name="Kuo A."/>
            <person name="Drula E."/>
            <person name="Kohler A."/>
            <person name="Sanchez-Garcia M."/>
            <person name="Morin E."/>
            <person name="Andreopoulos B."/>
            <person name="Barry K.W."/>
            <person name="Bonito G."/>
            <person name="Buee M."/>
            <person name="Carver A."/>
            <person name="Chen C."/>
            <person name="Cichocki N."/>
            <person name="Clum A."/>
            <person name="Culley D."/>
            <person name="Crous P.W."/>
            <person name="Fauchery L."/>
            <person name="Girlanda M."/>
            <person name="Hayes R.D."/>
            <person name="Keri Z."/>
            <person name="LaButti K."/>
            <person name="Lipzen A."/>
            <person name="Lombard V."/>
            <person name="Magnuson J."/>
            <person name="Maillard F."/>
            <person name="Murat C."/>
            <person name="Nolan M."/>
            <person name="Ohm R.A."/>
            <person name="Pangilinan J."/>
            <person name="Pereira M.F."/>
            <person name="Perotto S."/>
            <person name="Peter M."/>
            <person name="Pfister S."/>
            <person name="Riley R."/>
            <person name="Sitrit Y."/>
            <person name="Stielow J.B."/>
            <person name="Szollosi G."/>
            <person name="Zifcakova L."/>
            <person name="Stursova M."/>
            <person name="Spatafora J.W."/>
            <person name="Tedersoo L."/>
            <person name="Vaario L.M."/>
            <person name="Yamada A."/>
            <person name="Yan M."/>
            <person name="Wang P."/>
            <person name="Xu J."/>
            <person name="Bruns T."/>
            <person name="Baldrian P."/>
            <person name="Vilgalys R."/>
            <person name="Dunand C."/>
            <person name="Henrissat B."/>
            <person name="Grigoriev I.V."/>
            <person name="Hibbett D."/>
            <person name="Nagy L.G."/>
            <person name="Martin F.M."/>
        </authorList>
    </citation>
    <scope>NUCLEOTIDE SEQUENCE</scope>
    <source>
        <strain evidence="2">UP504</strain>
    </source>
</reference>
<accession>A0A9P6AN04</accession>
<feature type="region of interest" description="Disordered" evidence="1">
    <location>
        <begin position="49"/>
        <end position="75"/>
    </location>
</feature>
<dbReference type="AlphaFoldDB" id="A0A9P6AN04"/>
<evidence type="ECO:0000313" key="2">
    <source>
        <dbReference type="EMBL" id="KAF9508835.1"/>
    </source>
</evidence>
<feature type="compositionally biased region" description="Basic and acidic residues" evidence="1">
    <location>
        <begin position="60"/>
        <end position="72"/>
    </location>
</feature>
<comment type="caution">
    <text evidence="2">The sequence shown here is derived from an EMBL/GenBank/DDBJ whole genome shotgun (WGS) entry which is preliminary data.</text>
</comment>
<keyword evidence="3" id="KW-1185">Reference proteome</keyword>
<gene>
    <name evidence="2" type="ORF">BS47DRAFT_203166</name>
</gene>
<evidence type="ECO:0000313" key="3">
    <source>
        <dbReference type="Proteomes" id="UP000886523"/>
    </source>
</evidence>
<evidence type="ECO:0000256" key="1">
    <source>
        <dbReference type="SAM" id="MobiDB-lite"/>
    </source>
</evidence>
<name>A0A9P6AN04_9AGAM</name>
<sequence>MVQWKMMNIKVPATSCDILFSKVRPLSCLRKITSMYFFQAPSPSLASGVSLGTEMSPDTETFRPERFTKPDEDGQLSLDPHKFAFAVRRRPVSSCCGRRNPLINSAF</sequence>
<dbReference type="EMBL" id="MU129049">
    <property type="protein sequence ID" value="KAF9508835.1"/>
    <property type="molecule type" value="Genomic_DNA"/>
</dbReference>
<proteinExistence type="predicted"/>